<evidence type="ECO:0000313" key="2">
    <source>
        <dbReference type="Proteomes" id="UP001374599"/>
    </source>
</evidence>
<organism evidence="1 2">
    <name type="scientific">Vallitalea maricola</name>
    <dbReference type="NCBI Taxonomy" id="3074433"/>
    <lineage>
        <taxon>Bacteria</taxon>
        <taxon>Bacillati</taxon>
        <taxon>Bacillota</taxon>
        <taxon>Clostridia</taxon>
        <taxon>Lachnospirales</taxon>
        <taxon>Vallitaleaceae</taxon>
        <taxon>Vallitalea</taxon>
    </lineage>
</organism>
<evidence type="ECO:0000313" key="1">
    <source>
        <dbReference type="EMBL" id="GMQ64242.1"/>
    </source>
</evidence>
<dbReference type="Proteomes" id="UP001374599">
    <property type="component" value="Unassembled WGS sequence"/>
</dbReference>
<protein>
    <submittedName>
        <fullName evidence="1">Uncharacterized protein</fullName>
    </submittedName>
</protein>
<sequence length="182" mass="21106">MSLSSNINEKANLIWAIADKLTGVYKPHEYGEVILPLTVIRRFDCILGDRKEAVLKKNEEVGKLPMKDIFLCKESGYSFYNTSKYDFEKLLNDPDGIEENFRAYLNGFSENVRNIIEKFNFDNQITRLAEKNLLYIVIQEFISPGANLHPDKISNLEMGYIFEEIIRKFSEAHNEDAGQHYI</sequence>
<accession>A0ACB5UMN5</accession>
<proteinExistence type="predicted"/>
<comment type="caution">
    <text evidence="1">The sequence shown here is derived from an EMBL/GenBank/DDBJ whole genome shotgun (WGS) entry which is preliminary data.</text>
</comment>
<keyword evidence="2" id="KW-1185">Reference proteome</keyword>
<reference evidence="1" key="1">
    <citation type="submission" date="2023-09" db="EMBL/GenBank/DDBJ databases">
        <title>Vallitalea sediminicola and Vallitalea maricola sp. nov., anaerobic bacteria isolated from marine sediment.</title>
        <authorList>
            <person name="Hirano S."/>
            <person name="Maeda A."/>
            <person name="Terahara T."/>
            <person name="Mori K."/>
            <person name="Hamada M."/>
            <person name="Matsumoto R."/>
            <person name="Kobayashi T."/>
        </authorList>
    </citation>
    <scope>NUCLEOTIDE SEQUENCE</scope>
    <source>
        <strain evidence="1">AN17-2</strain>
    </source>
</reference>
<name>A0ACB5UMN5_9FIRM</name>
<gene>
    <name evidence="1" type="ORF">AN2V17_34790</name>
</gene>
<dbReference type="EMBL" id="BTPU01000064">
    <property type="protein sequence ID" value="GMQ64242.1"/>
    <property type="molecule type" value="Genomic_DNA"/>
</dbReference>